<dbReference type="InterPro" id="IPR036890">
    <property type="entry name" value="HATPase_C_sf"/>
</dbReference>
<reference evidence="3 4" key="1">
    <citation type="journal article" date="2012" name="J. Bacteriol.">
        <title>Genome Sequence of Pectin-Degrading Alishewanella aestuarii Strain B11T, Isolated from Tidal Flat Sediment.</title>
        <authorList>
            <person name="Jung J."/>
            <person name="Choi S."/>
            <person name="Chun J."/>
            <person name="Park W."/>
        </authorList>
    </citation>
    <scope>NUCLEOTIDE SEQUENCE [LARGE SCALE GENOMIC DNA]</scope>
    <source>
        <strain evidence="3 4">B11</strain>
    </source>
</reference>
<keyword evidence="4" id="KW-1185">Reference proteome</keyword>
<dbReference type="GO" id="GO:0000155">
    <property type="term" value="F:phosphorelay sensor kinase activity"/>
    <property type="evidence" value="ECO:0007669"/>
    <property type="project" value="InterPro"/>
</dbReference>
<feature type="transmembrane region" description="Helical" evidence="1">
    <location>
        <begin position="85"/>
        <end position="108"/>
    </location>
</feature>
<dbReference type="GO" id="GO:0016020">
    <property type="term" value="C:membrane"/>
    <property type="evidence" value="ECO:0007669"/>
    <property type="project" value="InterPro"/>
</dbReference>
<dbReference type="SUPFAM" id="SSF55874">
    <property type="entry name" value="ATPase domain of HSP90 chaperone/DNA topoisomerase II/histidine kinase"/>
    <property type="match status" value="1"/>
</dbReference>
<organism evidence="3 4">
    <name type="scientific">Alishewanella aestuarii B11</name>
    <dbReference type="NCBI Taxonomy" id="1197174"/>
    <lineage>
        <taxon>Bacteria</taxon>
        <taxon>Pseudomonadati</taxon>
        <taxon>Pseudomonadota</taxon>
        <taxon>Gammaproteobacteria</taxon>
        <taxon>Alteromonadales</taxon>
        <taxon>Alteromonadaceae</taxon>
        <taxon>Alishewanella</taxon>
    </lineage>
</organism>
<feature type="transmembrane region" description="Helical" evidence="1">
    <location>
        <begin position="24"/>
        <end position="44"/>
    </location>
</feature>
<dbReference type="Pfam" id="PF06580">
    <property type="entry name" value="His_kinase"/>
    <property type="match status" value="1"/>
</dbReference>
<dbReference type="Gene3D" id="3.30.565.10">
    <property type="entry name" value="Histidine kinase-like ATPase, C-terminal domain"/>
    <property type="match status" value="1"/>
</dbReference>
<evidence type="ECO:0000259" key="2">
    <source>
        <dbReference type="Pfam" id="PF06580"/>
    </source>
</evidence>
<feature type="domain" description="Signal transduction histidine kinase internal region" evidence="2">
    <location>
        <begin position="156"/>
        <end position="233"/>
    </location>
</feature>
<sequence length="359" mass="39438">MRQTVTQAPEQSGVFPSLCRGKMLLRLLVLTQAVAILLAFAPGISGDPWLRLGVVSLCSHWITLLSLGFLCPALQRLPGVSLSRLATLVGSTLLLATVLVSLVIWWYFAAGLPEYQSVWHFTAANMLLAFVVSLLLIQLLLMHAERARLLVAQQRAELDALQARIAPHFLFNSLNAIAELTHQSSAAAEQSLLDLADLFRAAMHAGQLLPLSQELALARKYLQLESIRLGDKLQLDWQLPADYPDTQLPALTLQPLLENAVRYGVEPASQPVTISVQLLVGQQQLVLLITNPINHSAVQPAADLTQQNGIALSNIRNRLDLLYVERQQFSCSAQDGVFRVKLVLPIIKRETADAGANHR</sequence>
<accession>J2ICT7</accession>
<dbReference type="EMBL" id="ALAB01000027">
    <property type="protein sequence ID" value="EJI84952.1"/>
    <property type="molecule type" value="Genomic_DNA"/>
</dbReference>
<feature type="transmembrane region" description="Helical" evidence="1">
    <location>
        <begin position="120"/>
        <end position="141"/>
    </location>
</feature>
<evidence type="ECO:0000313" key="4">
    <source>
        <dbReference type="Proteomes" id="UP000012043"/>
    </source>
</evidence>
<keyword evidence="1" id="KW-1133">Transmembrane helix</keyword>
<dbReference type="RefSeq" id="WP_008608884.1">
    <property type="nucleotide sequence ID" value="NZ_ALAB01000027.1"/>
</dbReference>
<dbReference type="PANTHER" id="PTHR34220">
    <property type="entry name" value="SENSOR HISTIDINE KINASE YPDA"/>
    <property type="match status" value="1"/>
</dbReference>
<proteinExistence type="predicted"/>
<feature type="transmembrane region" description="Helical" evidence="1">
    <location>
        <begin position="50"/>
        <end position="73"/>
    </location>
</feature>
<comment type="caution">
    <text evidence="3">The sequence shown here is derived from an EMBL/GenBank/DDBJ whole genome shotgun (WGS) entry which is preliminary data.</text>
</comment>
<evidence type="ECO:0000256" key="1">
    <source>
        <dbReference type="SAM" id="Phobius"/>
    </source>
</evidence>
<protein>
    <recommendedName>
        <fullName evidence="2">Signal transduction histidine kinase internal region domain-containing protein</fullName>
    </recommendedName>
</protein>
<name>J2ICT7_9ALTE</name>
<evidence type="ECO:0000313" key="3">
    <source>
        <dbReference type="EMBL" id="EJI84952.1"/>
    </source>
</evidence>
<dbReference type="InterPro" id="IPR010559">
    <property type="entry name" value="Sig_transdc_His_kin_internal"/>
</dbReference>
<dbReference type="PANTHER" id="PTHR34220:SF7">
    <property type="entry name" value="SENSOR HISTIDINE KINASE YPDA"/>
    <property type="match status" value="1"/>
</dbReference>
<dbReference type="Proteomes" id="UP000012043">
    <property type="component" value="Unassembled WGS sequence"/>
</dbReference>
<dbReference type="AlphaFoldDB" id="J2ICT7"/>
<dbReference type="InterPro" id="IPR050640">
    <property type="entry name" value="Bact_2-comp_sensor_kinase"/>
</dbReference>
<dbReference type="PATRIC" id="fig|1197174.4.peg.2010"/>
<gene>
    <name evidence="3" type="ORF">AEST_20540</name>
</gene>
<keyword evidence="1" id="KW-0812">Transmembrane</keyword>
<keyword evidence="1" id="KW-0472">Membrane</keyword>